<reference evidence="1" key="2">
    <citation type="submission" date="2015-02" db="UniProtKB">
        <authorList>
            <consortium name="EnsemblMetazoa"/>
        </authorList>
    </citation>
    <scope>IDENTIFICATION</scope>
</reference>
<protein>
    <submittedName>
        <fullName evidence="1">Uncharacterized protein</fullName>
    </submittedName>
</protein>
<dbReference type="EMBL" id="JH432009">
    <property type="status" value="NOT_ANNOTATED_CDS"/>
    <property type="molecule type" value="Genomic_DNA"/>
</dbReference>
<reference evidence="2" key="1">
    <citation type="submission" date="2011-05" db="EMBL/GenBank/DDBJ databases">
        <authorList>
            <person name="Richards S.R."/>
            <person name="Qu J."/>
            <person name="Jiang H."/>
            <person name="Jhangiani S.N."/>
            <person name="Agravi P."/>
            <person name="Goodspeed R."/>
            <person name="Gross S."/>
            <person name="Mandapat C."/>
            <person name="Jackson L."/>
            <person name="Mathew T."/>
            <person name="Pu L."/>
            <person name="Thornton R."/>
            <person name="Saada N."/>
            <person name="Wilczek-Boney K.B."/>
            <person name="Lee S."/>
            <person name="Kovar C."/>
            <person name="Wu Y."/>
            <person name="Scherer S.E."/>
            <person name="Worley K.C."/>
            <person name="Muzny D.M."/>
            <person name="Gibbs R."/>
        </authorList>
    </citation>
    <scope>NUCLEOTIDE SEQUENCE</scope>
    <source>
        <strain evidence="2">Brora</strain>
    </source>
</reference>
<dbReference type="AlphaFoldDB" id="T1JIH5"/>
<keyword evidence="2" id="KW-1185">Reference proteome</keyword>
<evidence type="ECO:0000313" key="1">
    <source>
        <dbReference type="EnsemblMetazoa" id="SMAR013656-PA"/>
    </source>
</evidence>
<name>T1JIH5_STRMM</name>
<sequence length="102" mass="11720">MGPCHTYWMSFSIPGLAFHDLVYCGHKYIFKLNLPVEAILCSQMARRPTEFKLFSSVIWGFHTIGPWGEVQLVHKGPLTKFGNRFSVIDNDRGLLRKSTTKF</sequence>
<dbReference type="HOGENOM" id="CLU_2280891_0_0_1"/>
<dbReference type="EnsemblMetazoa" id="SMAR013656-RA">
    <property type="protein sequence ID" value="SMAR013656-PA"/>
    <property type="gene ID" value="SMAR013656"/>
</dbReference>
<evidence type="ECO:0000313" key="2">
    <source>
        <dbReference type="Proteomes" id="UP000014500"/>
    </source>
</evidence>
<organism evidence="1 2">
    <name type="scientific">Strigamia maritima</name>
    <name type="common">European centipede</name>
    <name type="synonym">Geophilus maritimus</name>
    <dbReference type="NCBI Taxonomy" id="126957"/>
    <lineage>
        <taxon>Eukaryota</taxon>
        <taxon>Metazoa</taxon>
        <taxon>Ecdysozoa</taxon>
        <taxon>Arthropoda</taxon>
        <taxon>Myriapoda</taxon>
        <taxon>Chilopoda</taxon>
        <taxon>Pleurostigmophora</taxon>
        <taxon>Geophilomorpha</taxon>
        <taxon>Linotaeniidae</taxon>
        <taxon>Strigamia</taxon>
    </lineage>
</organism>
<proteinExistence type="predicted"/>
<accession>T1JIH5</accession>
<dbReference type="Proteomes" id="UP000014500">
    <property type="component" value="Unassembled WGS sequence"/>
</dbReference>